<protein>
    <recommendedName>
        <fullName evidence="4">NLE domain-containing protein</fullName>
    </recommendedName>
</protein>
<evidence type="ECO:0000313" key="6">
    <source>
        <dbReference type="Proteomes" id="UP000001645"/>
    </source>
</evidence>
<proteinExistence type="predicted"/>
<dbReference type="Ensembl" id="ENSMGAT00000023806.1">
    <property type="protein sequence ID" value="ENSMGAP00000031811.1"/>
    <property type="gene ID" value="ENSMGAG00000017563.1"/>
</dbReference>
<dbReference type="Pfam" id="PF08154">
    <property type="entry name" value="NLE"/>
    <property type="match status" value="1"/>
</dbReference>
<dbReference type="Proteomes" id="UP000001645">
    <property type="component" value="Unplaced"/>
</dbReference>
<reference evidence="5" key="2">
    <citation type="submission" date="2025-08" db="UniProtKB">
        <authorList>
            <consortium name="Ensembl"/>
        </authorList>
    </citation>
    <scope>IDENTIFICATION</scope>
</reference>
<keyword evidence="3" id="KW-0677">Repeat</keyword>
<evidence type="ECO:0000256" key="2">
    <source>
        <dbReference type="ARBA" id="ARBA00022574"/>
    </source>
</evidence>
<sequence>MEPAGDVERLLIQFRDESGEPLGSPFDVPVSITPDKLQLVCNALLQQVRLPGPGSSFRWRRPWQGRQWRQRRFSTSSTSRRPCSGCGR</sequence>
<reference evidence="5" key="1">
    <citation type="journal article" date="2010" name="PLoS Biol.">
        <title>Multi-platform next-generation sequencing of the domestic turkey (Meleagris gallopavo): genome assembly and analysis.</title>
        <authorList>
            <person name="Dalloul R.A."/>
            <person name="Long J.A."/>
            <person name="Zimin A.V."/>
            <person name="Aslam L."/>
            <person name="Beal K."/>
            <person name="Blomberg L.A."/>
            <person name="Bouffard P."/>
            <person name="Burt D.W."/>
            <person name="Crasta O."/>
            <person name="Crooijmans R.P."/>
            <person name="Cooper K."/>
            <person name="Coulombe R.A."/>
            <person name="De S."/>
            <person name="Delany M.E."/>
            <person name="Dodgson J.B."/>
            <person name="Dong J.J."/>
            <person name="Evans C."/>
            <person name="Frederickson K.M."/>
            <person name="Flicek P."/>
            <person name="Florea L."/>
            <person name="Folkerts O."/>
            <person name="Groenen M.A."/>
            <person name="Harkins T.T."/>
            <person name="Herrero J."/>
            <person name="Hoffmann S."/>
            <person name="Megens H.J."/>
            <person name="Jiang A."/>
            <person name="de Jong P."/>
            <person name="Kaiser P."/>
            <person name="Kim H."/>
            <person name="Kim K.W."/>
            <person name="Kim S."/>
            <person name="Langenberger D."/>
            <person name="Lee M.K."/>
            <person name="Lee T."/>
            <person name="Mane S."/>
            <person name="Marcais G."/>
            <person name="Marz M."/>
            <person name="McElroy A.P."/>
            <person name="Modise T."/>
            <person name="Nefedov M."/>
            <person name="Notredame C."/>
            <person name="Paton I.R."/>
            <person name="Payne W.S."/>
            <person name="Pertea G."/>
            <person name="Prickett D."/>
            <person name="Puiu D."/>
            <person name="Qioa D."/>
            <person name="Raineri E."/>
            <person name="Ruffier M."/>
            <person name="Salzberg S.L."/>
            <person name="Schatz M.C."/>
            <person name="Scheuring C."/>
            <person name="Schmidt C.J."/>
            <person name="Schroeder S."/>
            <person name="Searle S.M."/>
            <person name="Smith E.J."/>
            <person name="Smith J."/>
            <person name="Sonstegard T.S."/>
            <person name="Stadler P.F."/>
            <person name="Tafer H."/>
            <person name="Tu Z.J."/>
            <person name="Van Tassell C.P."/>
            <person name="Vilella A.J."/>
            <person name="Williams K.P."/>
            <person name="Yorke J.A."/>
            <person name="Zhang L."/>
            <person name="Zhang H.B."/>
            <person name="Zhang X."/>
            <person name="Zhang Y."/>
            <person name="Reed K.M."/>
        </authorList>
    </citation>
    <scope>NUCLEOTIDE SEQUENCE [LARGE SCALE GENOMIC DNA]</scope>
</reference>
<evidence type="ECO:0000256" key="1">
    <source>
        <dbReference type="ARBA" id="ARBA00004123"/>
    </source>
</evidence>
<dbReference type="InParanoid" id="A0A803YJ63"/>
<organism evidence="5 6">
    <name type="scientific">Meleagris gallopavo</name>
    <name type="common">Wild turkey</name>
    <dbReference type="NCBI Taxonomy" id="9103"/>
    <lineage>
        <taxon>Eukaryota</taxon>
        <taxon>Metazoa</taxon>
        <taxon>Chordata</taxon>
        <taxon>Craniata</taxon>
        <taxon>Vertebrata</taxon>
        <taxon>Euteleostomi</taxon>
        <taxon>Archelosauria</taxon>
        <taxon>Archosauria</taxon>
        <taxon>Dinosauria</taxon>
        <taxon>Saurischia</taxon>
        <taxon>Theropoda</taxon>
        <taxon>Coelurosauria</taxon>
        <taxon>Aves</taxon>
        <taxon>Neognathae</taxon>
        <taxon>Galloanserae</taxon>
        <taxon>Galliformes</taxon>
        <taxon>Phasianidae</taxon>
        <taxon>Meleagridinae</taxon>
        <taxon>Meleagris</taxon>
    </lineage>
</organism>
<keyword evidence="2" id="KW-0853">WD repeat</keyword>
<evidence type="ECO:0000259" key="4">
    <source>
        <dbReference type="Pfam" id="PF08154"/>
    </source>
</evidence>
<dbReference type="InterPro" id="IPR012972">
    <property type="entry name" value="NLE"/>
</dbReference>
<evidence type="ECO:0000256" key="3">
    <source>
        <dbReference type="ARBA" id="ARBA00022737"/>
    </source>
</evidence>
<gene>
    <name evidence="5" type="primary">LOC104916680</name>
</gene>
<name>A0A803YJ63_MELGA</name>
<comment type="subcellular location">
    <subcellularLocation>
        <location evidence="1">Nucleus</location>
    </subcellularLocation>
</comment>
<accession>A0A803YJ63</accession>
<reference evidence="5" key="3">
    <citation type="submission" date="2025-09" db="UniProtKB">
        <authorList>
            <consortium name="Ensembl"/>
        </authorList>
    </citation>
    <scope>IDENTIFICATION</scope>
</reference>
<dbReference type="GeneTree" id="ENSGT01040000244579"/>
<evidence type="ECO:0000313" key="5">
    <source>
        <dbReference type="Ensembl" id="ENSMGAP00000031811.1"/>
    </source>
</evidence>
<feature type="domain" description="NLE" evidence="4">
    <location>
        <begin position="11"/>
        <end position="46"/>
    </location>
</feature>
<dbReference type="GO" id="GO:0005634">
    <property type="term" value="C:nucleus"/>
    <property type="evidence" value="ECO:0007669"/>
    <property type="project" value="UniProtKB-SubCell"/>
</dbReference>
<dbReference type="AlphaFoldDB" id="A0A803YJ63"/>
<keyword evidence="6" id="KW-1185">Reference proteome</keyword>